<dbReference type="GO" id="GO:0009279">
    <property type="term" value="C:cell outer membrane"/>
    <property type="evidence" value="ECO:0007669"/>
    <property type="project" value="UniProtKB-SubCell"/>
</dbReference>
<evidence type="ECO:0000256" key="9">
    <source>
        <dbReference type="RuleBase" id="RU003357"/>
    </source>
</evidence>
<dbReference type="Gene3D" id="2.40.170.20">
    <property type="entry name" value="TonB-dependent receptor, beta-barrel domain"/>
    <property type="match status" value="1"/>
</dbReference>
<feature type="region of interest" description="Disordered" evidence="10">
    <location>
        <begin position="1011"/>
        <end position="1037"/>
    </location>
</feature>
<evidence type="ECO:0000256" key="1">
    <source>
        <dbReference type="ARBA" id="ARBA00004571"/>
    </source>
</evidence>
<dbReference type="InterPro" id="IPR037066">
    <property type="entry name" value="Plug_dom_sf"/>
</dbReference>
<dbReference type="InterPro" id="IPR000531">
    <property type="entry name" value="Beta-barrel_TonB"/>
</dbReference>
<evidence type="ECO:0000256" key="5">
    <source>
        <dbReference type="ARBA" id="ARBA00023077"/>
    </source>
</evidence>
<evidence type="ECO:0000313" key="14">
    <source>
        <dbReference type="EMBL" id="MWB94573.1"/>
    </source>
</evidence>
<comment type="subcellular location">
    <subcellularLocation>
        <location evidence="1 8">Cell outer membrane</location>
        <topology evidence="1 8">Multi-pass membrane protein</topology>
    </subcellularLocation>
</comment>
<keyword evidence="4 8" id="KW-0812">Transmembrane</keyword>
<dbReference type="SUPFAM" id="SSF56935">
    <property type="entry name" value="Porins"/>
    <property type="match status" value="1"/>
</dbReference>
<evidence type="ECO:0000256" key="2">
    <source>
        <dbReference type="ARBA" id="ARBA00022448"/>
    </source>
</evidence>
<keyword evidence="3 8" id="KW-1134">Transmembrane beta strand</keyword>
<dbReference type="InterPro" id="IPR039426">
    <property type="entry name" value="TonB-dep_rcpt-like"/>
</dbReference>
<evidence type="ECO:0000256" key="4">
    <source>
        <dbReference type="ARBA" id="ARBA00022692"/>
    </source>
</evidence>
<sequence>MNLKLNRFLVLFLALMSQIMFAQERVVSGTVSDNAGLPLPGVSVLVKGTKTGTQTDLDGKFSIKATPSQTLVFSYIGMKTQEVVANSGTLKVKLKDDSVELGEVVITGAVGIKKKKSAVTSSYSTVSSDELKEASNPDVVRSLVGKVSGLTINNTTNGVGGANSIRIRSMLSFTGNTEALVVIDNVISTANVLASLPPDTIENVTVLKGAQGAALYGSQGKQGVVLVQTKKGAKEEALTVSFNSAIDIENVSFVPERQQKYGQGWYNVRDPQENGGWGPLLDGTVGQVGLPDANGDIIEAPYSALGNDEIKKFYQSGTILQNNLNVGAGGADSYINLNLGNLRRSFIVEGDNLNRNTFMLNAGKKLKKLTLGGNVTFTNQRTKQANVNAATSRSDYTLLTNLLQTPTNVPIEKFKDRGLYGWNGYYQNPYWARDNNRLEETNNFINLGLNAGYEFNKHIEVLYNGSLQLRNIDQISYANEGISPDTADGSFSSPSEFYQSKFGSTYYYGDLMLNFNYDLSEKTKVKFNIGQNVQYDYSNRISQGGTNLKVAGQYNISNVVNPAVPSTLDNKTIQTRSTATFLNADFNYSDYLFLNLTGRYEGNSVASVGNQFYFYPSAGVSFIPTRAFSSLEDKSTLSNLKVYANYTKVGSLDPVQAYDILNLGSISGGFPFTNTGNSYNDSYLITDPNIKPETYTTLEGGINFGFFKNKITLDVAGYITNTNDLITNASLGTTTGLEKKKTNSGKLKGKGIEIDLGFAPISTPNFKWNGRVSFSSYDTKVIDAGESSKIVITDTGNSQIDGNISAVEGLSFPYITGTDWKRDDNGRVIVDAQGRPSPDATFKNLGKVTPDYILGLTNSFEYKGIGLSFTMDYRSGGYFLSQTKYNLTWNGHLVDTAEFDRNVGFLYPGSVIDNPATPEIDYISNTSVLTGGNSSLTGSANKTQAYFGQASNLGKHNLIDASAFKVREIAVSYSFPKTMIKKIGLETFKLSLNARNPFVILASGNKGYADPEASNQVNSSTSSAAKDPLRNTNSTLRNTSKNGLGFIGDAQYPSTRTFGFSLNTTF</sequence>
<evidence type="ECO:0000313" key="15">
    <source>
        <dbReference type="Proteomes" id="UP000471501"/>
    </source>
</evidence>
<dbReference type="RefSeq" id="WP_160374543.1">
    <property type="nucleotide sequence ID" value="NZ_WSTB01000004.1"/>
</dbReference>
<comment type="caution">
    <text evidence="14">The sequence shown here is derived from an EMBL/GenBank/DDBJ whole genome shotgun (WGS) entry which is preliminary data.</text>
</comment>
<organism evidence="14 15">
    <name type="scientific">Flavobacterium hydrocarbonoxydans</name>
    <dbReference type="NCBI Taxonomy" id="2683249"/>
    <lineage>
        <taxon>Bacteria</taxon>
        <taxon>Pseudomonadati</taxon>
        <taxon>Bacteroidota</taxon>
        <taxon>Flavobacteriia</taxon>
        <taxon>Flavobacteriales</taxon>
        <taxon>Flavobacteriaceae</taxon>
        <taxon>Flavobacterium</taxon>
    </lineage>
</organism>
<accession>A0A6I4NKN2</accession>
<dbReference type="InterPro" id="IPR023996">
    <property type="entry name" value="TonB-dep_OMP_SusC/RagA"/>
</dbReference>
<keyword evidence="5 9" id="KW-0798">TonB box</keyword>
<dbReference type="EMBL" id="WSTB01000004">
    <property type="protein sequence ID" value="MWB94573.1"/>
    <property type="molecule type" value="Genomic_DNA"/>
</dbReference>
<keyword evidence="15" id="KW-1185">Reference proteome</keyword>
<dbReference type="FunFam" id="2.60.40.1120:FF:000003">
    <property type="entry name" value="Outer membrane protein Omp121"/>
    <property type="match status" value="1"/>
</dbReference>
<dbReference type="SUPFAM" id="SSF49464">
    <property type="entry name" value="Carboxypeptidase regulatory domain-like"/>
    <property type="match status" value="1"/>
</dbReference>
<evidence type="ECO:0000256" key="10">
    <source>
        <dbReference type="SAM" id="MobiDB-lite"/>
    </source>
</evidence>
<keyword evidence="6 8" id="KW-0472">Membrane</keyword>
<feature type="chain" id="PRO_5026134810" evidence="11">
    <location>
        <begin position="23"/>
        <end position="1066"/>
    </location>
</feature>
<dbReference type="InterPro" id="IPR036942">
    <property type="entry name" value="Beta-barrel_TonB_sf"/>
</dbReference>
<protein>
    <submittedName>
        <fullName evidence="14">SusC/RagA family TonB-linked outer membrane protein</fullName>
    </submittedName>
</protein>
<dbReference type="Pfam" id="PF13715">
    <property type="entry name" value="CarbopepD_reg_2"/>
    <property type="match status" value="1"/>
</dbReference>
<dbReference type="PROSITE" id="PS52016">
    <property type="entry name" value="TONB_DEPENDENT_REC_3"/>
    <property type="match status" value="1"/>
</dbReference>
<dbReference type="AlphaFoldDB" id="A0A6I4NKN2"/>
<name>A0A6I4NKN2_9FLAO</name>
<dbReference type="Gene3D" id="2.170.130.10">
    <property type="entry name" value="TonB-dependent receptor, plug domain"/>
    <property type="match status" value="1"/>
</dbReference>
<dbReference type="InterPro" id="IPR012910">
    <property type="entry name" value="Plug_dom"/>
</dbReference>
<feature type="domain" description="TonB-dependent receptor-like beta-barrel" evidence="12">
    <location>
        <begin position="408"/>
        <end position="825"/>
    </location>
</feature>
<proteinExistence type="inferred from homology"/>
<dbReference type="Pfam" id="PF00593">
    <property type="entry name" value="TonB_dep_Rec_b-barrel"/>
    <property type="match status" value="1"/>
</dbReference>
<evidence type="ECO:0000256" key="7">
    <source>
        <dbReference type="ARBA" id="ARBA00023237"/>
    </source>
</evidence>
<evidence type="ECO:0000259" key="12">
    <source>
        <dbReference type="Pfam" id="PF00593"/>
    </source>
</evidence>
<keyword evidence="7 8" id="KW-0998">Cell outer membrane</keyword>
<feature type="signal peptide" evidence="11">
    <location>
        <begin position="1"/>
        <end position="22"/>
    </location>
</feature>
<dbReference type="Gene3D" id="2.60.40.1120">
    <property type="entry name" value="Carboxypeptidase-like, regulatory domain"/>
    <property type="match status" value="1"/>
</dbReference>
<evidence type="ECO:0000256" key="3">
    <source>
        <dbReference type="ARBA" id="ARBA00022452"/>
    </source>
</evidence>
<dbReference type="NCBIfam" id="TIGR04056">
    <property type="entry name" value="OMP_RagA_SusC"/>
    <property type="match status" value="1"/>
</dbReference>
<keyword evidence="2 8" id="KW-0813">Transport</keyword>
<keyword evidence="11" id="KW-0732">Signal</keyword>
<feature type="domain" description="TonB-dependent receptor plug" evidence="13">
    <location>
        <begin position="116"/>
        <end position="224"/>
    </location>
</feature>
<evidence type="ECO:0000256" key="6">
    <source>
        <dbReference type="ARBA" id="ARBA00023136"/>
    </source>
</evidence>
<evidence type="ECO:0000256" key="11">
    <source>
        <dbReference type="SAM" id="SignalP"/>
    </source>
</evidence>
<comment type="similarity">
    <text evidence="8 9">Belongs to the TonB-dependent receptor family.</text>
</comment>
<dbReference type="InterPro" id="IPR008969">
    <property type="entry name" value="CarboxyPept-like_regulatory"/>
</dbReference>
<evidence type="ECO:0000259" key="13">
    <source>
        <dbReference type="Pfam" id="PF07715"/>
    </source>
</evidence>
<dbReference type="Proteomes" id="UP000471501">
    <property type="component" value="Unassembled WGS sequence"/>
</dbReference>
<reference evidence="14 15" key="1">
    <citation type="submission" date="2019-12" db="EMBL/GenBank/DDBJ databases">
        <authorList>
            <person name="Kim Y.S."/>
        </authorList>
    </citation>
    <scope>NUCLEOTIDE SEQUENCE [LARGE SCALE GENOMIC DNA]</scope>
    <source>
        <strain evidence="14 15">GA093</strain>
    </source>
</reference>
<feature type="compositionally biased region" description="Polar residues" evidence="10">
    <location>
        <begin position="1013"/>
        <end position="1037"/>
    </location>
</feature>
<evidence type="ECO:0000256" key="8">
    <source>
        <dbReference type="PROSITE-ProRule" id="PRU01360"/>
    </source>
</evidence>
<dbReference type="Pfam" id="PF07715">
    <property type="entry name" value="Plug"/>
    <property type="match status" value="1"/>
</dbReference>
<gene>
    <name evidence="14" type="ORF">GON26_09375</name>
</gene>